<evidence type="ECO:0000313" key="1">
    <source>
        <dbReference type="EMBL" id="QPR79128.1"/>
    </source>
</evidence>
<evidence type="ECO:0000313" key="2">
    <source>
        <dbReference type="EMBL" id="WMY17723.1"/>
    </source>
</evidence>
<dbReference type="EMBL" id="CP065739">
    <property type="protein sequence ID" value="QPR79128.1"/>
    <property type="molecule type" value="Genomic_DNA"/>
</dbReference>
<reference evidence="1 3" key="1">
    <citation type="submission" date="2020-12" db="EMBL/GenBank/DDBJ databases">
        <title>FDA dAtabase for Regulatory Grade micrObial Sequences (FDA-ARGOS): Supporting development and validation of Infectious Disease Dx tests.</title>
        <authorList>
            <person name="Nelson B."/>
            <person name="Plummer A."/>
            <person name="Tallon L."/>
            <person name="Sadzewicz L."/>
            <person name="Zhao X."/>
            <person name="Boylan J."/>
            <person name="Ott S."/>
            <person name="Bowen H."/>
            <person name="Vavikolanu K."/>
            <person name="Mehta A."/>
            <person name="Aluvathingal J."/>
            <person name="Nadendla S."/>
            <person name="Myers T."/>
            <person name="Yan Y."/>
            <person name="Sichtig H."/>
        </authorList>
    </citation>
    <scope>NUCLEOTIDE SEQUENCE [LARGE SCALE GENOMIC DNA]</scope>
    <source>
        <strain evidence="1 3">FDAARGOS_920</strain>
    </source>
</reference>
<evidence type="ECO:0000313" key="3">
    <source>
        <dbReference type="Proteomes" id="UP000594791"/>
    </source>
</evidence>
<dbReference type="Proteomes" id="UP001260090">
    <property type="component" value="Chromosome"/>
</dbReference>
<dbReference type="EMBL" id="CP119875">
    <property type="protein sequence ID" value="WMY17723.1"/>
    <property type="molecule type" value="Genomic_DNA"/>
</dbReference>
<proteinExistence type="predicted"/>
<dbReference type="RefSeq" id="WP_001968453.1">
    <property type="nucleotide sequence ID" value="NZ_CP020937.1"/>
</dbReference>
<protein>
    <submittedName>
        <fullName evidence="2">Cardiolipin synthase</fullName>
    </submittedName>
</protein>
<gene>
    <name evidence="1" type="ORF">I6G77_08045</name>
    <name evidence="2" type="ORF">P3F89_12035</name>
</gene>
<dbReference type="AlphaFoldDB" id="A0ABD7ZX77"/>
<organism evidence="2 4">
    <name type="scientific">Bacillus tropicus</name>
    <dbReference type="NCBI Taxonomy" id="2026188"/>
    <lineage>
        <taxon>Bacteria</taxon>
        <taxon>Bacillati</taxon>
        <taxon>Bacillota</taxon>
        <taxon>Bacilli</taxon>
        <taxon>Bacillales</taxon>
        <taxon>Bacillaceae</taxon>
        <taxon>Bacillus</taxon>
        <taxon>Bacillus cereus group</taxon>
    </lineage>
</organism>
<reference evidence="2 4" key="2">
    <citation type="submission" date="2023-03" db="EMBL/GenBank/DDBJ databases">
        <title>Plant growth-promoting bacteria for biocontrol of bacterial wilt in tomato.</title>
        <authorList>
            <person name="Song J."/>
            <person name="Jin Y.J."/>
        </authorList>
    </citation>
    <scope>NUCLEOTIDE SEQUENCE [LARGE SCALE GENOMIC DNA]</scope>
    <source>
        <strain evidence="2 4">T36S-23</strain>
    </source>
</reference>
<accession>A0ABD7ZX77</accession>
<dbReference type="GeneID" id="93008042"/>
<dbReference type="Proteomes" id="UP000594791">
    <property type="component" value="Chromosome"/>
</dbReference>
<sequence length="259" mass="28977">MLSKKTKTIIIAIPLATVIGFGAYSAFNSHFSPAAGEDNNTETVILSKDFPSTSDLNQMINEADLVVIGEYEGLDSKWNMARNPSNPLEEDKENYVEGHLYNFNISETIKGVTENKQIKINHRFAETVKLEDSNAVVAPDGTVTKKATKVTTKEVQNKDPLYIEPKVNKKYMMFLKKDQLFGNYYGAIEPFAITFDENNKADLQTNIETINESKMSSKAQLAGKTIVLKNEIHETITDNISGKTLDELKEQVKQKTSNN</sequence>
<name>A0ABD7ZX77_9BACI</name>
<keyword evidence="3" id="KW-1185">Reference proteome</keyword>
<evidence type="ECO:0000313" key="4">
    <source>
        <dbReference type="Proteomes" id="UP001260090"/>
    </source>
</evidence>